<dbReference type="PANTHER" id="PTHR34295:SF4">
    <property type="entry name" value="BIOTIN TRANSPORTER BIOY-RELATED"/>
    <property type="match status" value="1"/>
</dbReference>
<dbReference type="GO" id="GO:0015225">
    <property type="term" value="F:biotin transmembrane transporter activity"/>
    <property type="evidence" value="ECO:0007669"/>
    <property type="project" value="UniProtKB-UniRule"/>
</dbReference>
<feature type="transmembrane region" description="Helical" evidence="9">
    <location>
        <begin position="133"/>
        <end position="154"/>
    </location>
</feature>
<keyword evidence="6 9" id="KW-1133">Transmembrane helix</keyword>
<dbReference type="OrthoDB" id="9803495at2"/>
<proteinExistence type="inferred from homology"/>
<keyword evidence="7 8" id="KW-0472">Membrane</keyword>
<evidence type="ECO:0000256" key="4">
    <source>
        <dbReference type="ARBA" id="ARBA00022475"/>
    </source>
</evidence>
<dbReference type="InterPro" id="IPR003784">
    <property type="entry name" value="BioY"/>
</dbReference>
<evidence type="ECO:0000256" key="5">
    <source>
        <dbReference type="ARBA" id="ARBA00022692"/>
    </source>
</evidence>
<comment type="subcellular location">
    <subcellularLocation>
        <location evidence="1 8">Cell membrane</location>
        <topology evidence="1 8">Multi-pass membrane protein</topology>
    </subcellularLocation>
</comment>
<keyword evidence="4 8" id="KW-1003">Cell membrane</keyword>
<evidence type="ECO:0000256" key="6">
    <source>
        <dbReference type="ARBA" id="ARBA00022989"/>
    </source>
</evidence>
<evidence type="ECO:0000313" key="11">
    <source>
        <dbReference type="Proteomes" id="UP000323257"/>
    </source>
</evidence>
<feature type="transmembrane region" description="Helical" evidence="9">
    <location>
        <begin position="20"/>
        <end position="42"/>
    </location>
</feature>
<comment type="similarity">
    <text evidence="2 8">Belongs to the BioY family.</text>
</comment>
<evidence type="ECO:0000313" key="10">
    <source>
        <dbReference type="EMBL" id="TYP79546.1"/>
    </source>
</evidence>
<dbReference type="RefSeq" id="WP_148927594.1">
    <property type="nucleotide sequence ID" value="NZ_VNHS01000001.1"/>
</dbReference>
<feature type="transmembrane region" description="Helical" evidence="9">
    <location>
        <begin position="54"/>
        <end position="83"/>
    </location>
</feature>
<reference evidence="10 11" key="1">
    <citation type="submission" date="2019-07" db="EMBL/GenBank/DDBJ databases">
        <title>Genomic Encyclopedia of Type Strains, Phase III (KMG-III): the genomes of soil and plant-associated and newly described type strains.</title>
        <authorList>
            <person name="Whitman W."/>
        </authorList>
    </citation>
    <scope>NUCLEOTIDE SEQUENCE [LARGE SCALE GENOMIC DNA]</scope>
    <source>
        <strain evidence="10 11">BL24</strain>
    </source>
</reference>
<evidence type="ECO:0000256" key="7">
    <source>
        <dbReference type="ARBA" id="ARBA00023136"/>
    </source>
</evidence>
<dbReference type="PANTHER" id="PTHR34295">
    <property type="entry name" value="BIOTIN TRANSPORTER BIOY"/>
    <property type="match status" value="1"/>
</dbReference>
<sequence>MSTSSPTAYASTNQTVYTIRGIVFTALFAALFVASSWLKIPLGFTPVPITLQTLTIMLAGGLLGAFYGFWSIAVVILLTATGLPLFHGNGGISLLTGATGGYIWMYPFAALLVGLVSDKLFRSGSAFTKGKTVLLFFGLMVFGVALLYTTGIPWLSHVTKMSMSEAYVQGCYPFLFGDTVKAIVAAALIPILRPRLPKLRP</sequence>
<evidence type="ECO:0000256" key="3">
    <source>
        <dbReference type="ARBA" id="ARBA00022448"/>
    </source>
</evidence>
<keyword evidence="3 8" id="KW-0813">Transport</keyword>
<evidence type="ECO:0000256" key="2">
    <source>
        <dbReference type="ARBA" id="ARBA00010692"/>
    </source>
</evidence>
<dbReference type="Proteomes" id="UP000323257">
    <property type="component" value="Unassembled WGS sequence"/>
</dbReference>
<evidence type="ECO:0000256" key="9">
    <source>
        <dbReference type="SAM" id="Phobius"/>
    </source>
</evidence>
<dbReference type="Gene3D" id="1.10.1760.20">
    <property type="match status" value="1"/>
</dbReference>
<dbReference type="AlphaFoldDB" id="A0A5S5CIC8"/>
<comment type="caution">
    <text evidence="10">The sequence shown here is derived from an EMBL/GenBank/DDBJ whole genome shotgun (WGS) entry which is preliminary data.</text>
</comment>
<organism evidence="10 11">
    <name type="scientific">Paenibacillus methanolicus</name>
    <dbReference type="NCBI Taxonomy" id="582686"/>
    <lineage>
        <taxon>Bacteria</taxon>
        <taxon>Bacillati</taxon>
        <taxon>Bacillota</taxon>
        <taxon>Bacilli</taxon>
        <taxon>Bacillales</taxon>
        <taxon>Paenibacillaceae</taxon>
        <taxon>Paenibacillus</taxon>
    </lineage>
</organism>
<accession>A0A5S5CIC8</accession>
<gene>
    <name evidence="10" type="ORF">BCM02_101665</name>
</gene>
<dbReference type="EMBL" id="VNHS01000001">
    <property type="protein sequence ID" value="TYP79546.1"/>
    <property type="molecule type" value="Genomic_DNA"/>
</dbReference>
<evidence type="ECO:0000256" key="1">
    <source>
        <dbReference type="ARBA" id="ARBA00004651"/>
    </source>
</evidence>
<feature type="transmembrane region" description="Helical" evidence="9">
    <location>
        <begin position="174"/>
        <end position="192"/>
    </location>
</feature>
<dbReference type="PIRSF" id="PIRSF016661">
    <property type="entry name" value="BioY"/>
    <property type="match status" value="1"/>
</dbReference>
<dbReference type="Pfam" id="PF02632">
    <property type="entry name" value="BioY"/>
    <property type="match status" value="1"/>
</dbReference>
<keyword evidence="11" id="KW-1185">Reference proteome</keyword>
<dbReference type="GO" id="GO:0005886">
    <property type="term" value="C:plasma membrane"/>
    <property type="evidence" value="ECO:0007669"/>
    <property type="project" value="UniProtKB-SubCell"/>
</dbReference>
<keyword evidence="5 9" id="KW-0812">Transmembrane</keyword>
<name>A0A5S5CIC8_9BACL</name>
<evidence type="ECO:0000256" key="8">
    <source>
        <dbReference type="PIRNR" id="PIRNR016661"/>
    </source>
</evidence>
<protein>
    <recommendedName>
        <fullName evidence="8">Biotin transporter</fullName>
    </recommendedName>
</protein>